<dbReference type="PANTHER" id="PTHR30005:SF0">
    <property type="entry name" value="RETROGRADE REGULATION PROTEIN 2"/>
    <property type="match status" value="1"/>
</dbReference>
<gene>
    <name evidence="4" type="primary">ppx</name>
    <name evidence="4" type="ORF">GCM10011430_15770</name>
</gene>
<sequence length="484" mass="52854">MFAAVDLGSNSFRLHIGRHDGETMRIIKSARDPIRLGSGLDSKGNLTAAAMDSAVESLARFNSILSTYPLNAVRVVATNTMRIAKNASAFLPRAEAAIGYPIEIISGEEEGRLIYLGVASALPSNERRLVLDIGGGSTELILGTGTEIEVVESFSIGTVPQTNGFFADGNIDAAAFDAAILSARSRFEDAAPQYREKSWTNAYGSSGTIRAIADAIARNGIGDGAELTLKSLEAMKRRLIQFGHASRIDLAGMKADRATSITGGLATLIGIMQELGIRSMKPVEAGLRMGVLWDLQLRATRRDRRELSVRDFLQRFHADESRADRAAYIAATMFALLKPNDDAYARLLYWSALLHEIGLSVSHSGYHKHGAYMIENADLSGFTTREQRTMGRFVLAQKGNLRKIGDSLADADFAKAVVALRLAVTLMHARIDVTPDAVRIKMKNRIELEVPRVWAESHPTVSYWISKEPEAWSEVGIDFSVRLT</sequence>
<dbReference type="RefSeq" id="WP_188420459.1">
    <property type="nucleotide sequence ID" value="NZ_BMDP01000002.1"/>
</dbReference>
<dbReference type="InterPro" id="IPR048950">
    <property type="entry name" value="Ppx_GppA_C"/>
</dbReference>
<organism evidence="4 5">
    <name type="scientific">Oxalicibacterium solurbis</name>
    <dbReference type="NCBI Taxonomy" id="69280"/>
    <lineage>
        <taxon>Bacteria</taxon>
        <taxon>Pseudomonadati</taxon>
        <taxon>Pseudomonadota</taxon>
        <taxon>Betaproteobacteria</taxon>
        <taxon>Burkholderiales</taxon>
        <taxon>Oxalobacteraceae</taxon>
        <taxon>Oxalicibacterium</taxon>
    </lineage>
</organism>
<reference evidence="4" key="2">
    <citation type="submission" date="2020-09" db="EMBL/GenBank/DDBJ databases">
        <authorList>
            <person name="Sun Q."/>
            <person name="Sedlacek I."/>
        </authorList>
    </citation>
    <scope>NUCLEOTIDE SEQUENCE</scope>
    <source>
        <strain evidence="4">CCM 7664</strain>
    </source>
</reference>
<dbReference type="InterPro" id="IPR043129">
    <property type="entry name" value="ATPase_NBD"/>
</dbReference>
<proteinExistence type="predicted"/>
<reference evidence="4" key="1">
    <citation type="journal article" date="2014" name="Int. J. Syst. Evol. Microbiol.">
        <title>Complete genome sequence of Corynebacterium casei LMG S-19264T (=DSM 44701T), isolated from a smear-ripened cheese.</title>
        <authorList>
            <consortium name="US DOE Joint Genome Institute (JGI-PGF)"/>
            <person name="Walter F."/>
            <person name="Albersmeier A."/>
            <person name="Kalinowski J."/>
            <person name="Ruckert C."/>
        </authorList>
    </citation>
    <scope>NUCLEOTIDE SEQUENCE</scope>
    <source>
        <strain evidence="4">CCM 7664</strain>
    </source>
</reference>
<dbReference type="InterPro" id="IPR003695">
    <property type="entry name" value="Ppx_GppA_N"/>
</dbReference>
<keyword evidence="1" id="KW-0378">Hydrolase</keyword>
<accession>A0A8J3F648</accession>
<dbReference type="Pfam" id="PF02541">
    <property type="entry name" value="Ppx-GppA"/>
    <property type="match status" value="1"/>
</dbReference>
<dbReference type="InterPro" id="IPR050273">
    <property type="entry name" value="GppA/Ppx_hydrolase"/>
</dbReference>
<dbReference type="AlphaFoldDB" id="A0A8J3F648"/>
<dbReference type="CDD" id="cd24053">
    <property type="entry name" value="ASKHA_NBD_EcPPX-GppA-like"/>
    <property type="match status" value="1"/>
</dbReference>
<comment type="caution">
    <text evidence="4">The sequence shown here is derived from an EMBL/GenBank/DDBJ whole genome shotgun (WGS) entry which is preliminary data.</text>
</comment>
<keyword evidence="5" id="KW-1185">Reference proteome</keyword>
<evidence type="ECO:0000313" key="4">
    <source>
        <dbReference type="EMBL" id="GGI54403.1"/>
    </source>
</evidence>
<protein>
    <submittedName>
        <fullName evidence="4">Exopolyphosphatase</fullName>
    </submittedName>
</protein>
<dbReference type="GO" id="GO:0016462">
    <property type="term" value="F:pyrophosphatase activity"/>
    <property type="evidence" value="ECO:0007669"/>
    <property type="project" value="TreeGrafter"/>
</dbReference>
<feature type="domain" description="Ppx/GppA phosphatase N-terminal" evidence="2">
    <location>
        <begin position="17"/>
        <end position="297"/>
    </location>
</feature>
<dbReference type="PANTHER" id="PTHR30005">
    <property type="entry name" value="EXOPOLYPHOSPHATASE"/>
    <property type="match status" value="1"/>
</dbReference>
<feature type="domain" description="Ppx/GppA phosphatase C-terminal" evidence="3">
    <location>
        <begin position="305"/>
        <end position="461"/>
    </location>
</feature>
<dbReference type="SUPFAM" id="SSF109604">
    <property type="entry name" value="HD-domain/PDEase-like"/>
    <property type="match status" value="1"/>
</dbReference>
<evidence type="ECO:0000259" key="2">
    <source>
        <dbReference type="Pfam" id="PF02541"/>
    </source>
</evidence>
<dbReference type="SUPFAM" id="SSF53067">
    <property type="entry name" value="Actin-like ATPase domain"/>
    <property type="match status" value="2"/>
</dbReference>
<dbReference type="Pfam" id="PF21447">
    <property type="entry name" value="Ppx-GppA_III"/>
    <property type="match status" value="1"/>
</dbReference>
<dbReference type="EMBL" id="BMDP01000002">
    <property type="protein sequence ID" value="GGI54403.1"/>
    <property type="molecule type" value="Genomic_DNA"/>
</dbReference>
<dbReference type="Gene3D" id="1.10.3210.10">
    <property type="entry name" value="Hypothetical protein af1432"/>
    <property type="match status" value="1"/>
</dbReference>
<dbReference type="InterPro" id="IPR030673">
    <property type="entry name" value="PyroPPase_GppA_Ppx"/>
</dbReference>
<dbReference type="PIRSF" id="PIRSF001267">
    <property type="entry name" value="Pyrophosphatase_GppA_Ppx"/>
    <property type="match status" value="1"/>
</dbReference>
<dbReference type="Gene3D" id="3.30.420.40">
    <property type="match status" value="1"/>
</dbReference>
<dbReference type="Gene3D" id="3.30.420.150">
    <property type="entry name" value="Exopolyphosphatase. Domain 2"/>
    <property type="match status" value="1"/>
</dbReference>
<evidence type="ECO:0000259" key="3">
    <source>
        <dbReference type="Pfam" id="PF21447"/>
    </source>
</evidence>
<name>A0A8J3F648_9BURK</name>
<evidence type="ECO:0000313" key="5">
    <source>
        <dbReference type="Proteomes" id="UP000627205"/>
    </source>
</evidence>
<dbReference type="Proteomes" id="UP000627205">
    <property type="component" value="Unassembled WGS sequence"/>
</dbReference>
<evidence type="ECO:0000256" key="1">
    <source>
        <dbReference type="ARBA" id="ARBA00022801"/>
    </source>
</evidence>